<protein>
    <submittedName>
        <fullName evidence="1">Uncharacterized protein</fullName>
    </submittedName>
</protein>
<keyword evidence="2" id="KW-1185">Reference proteome</keyword>
<gene>
    <name evidence="1" type="ORF">NKR23_g11927</name>
</gene>
<evidence type="ECO:0000313" key="2">
    <source>
        <dbReference type="Proteomes" id="UP001174694"/>
    </source>
</evidence>
<proteinExistence type="predicted"/>
<accession>A0AA38RHY8</accession>
<comment type="caution">
    <text evidence="1">The sequence shown here is derived from an EMBL/GenBank/DDBJ whole genome shotgun (WGS) entry which is preliminary data.</text>
</comment>
<dbReference type="Proteomes" id="UP001174694">
    <property type="component" value="Unassembled WGS sequence"/>
</dbReference>
<reference evidence="1" key="1">
    <citation type="submission" date="2022-07" db="EMBL/GenBank/DDBJ databases">
        <title>Fungi with potential for degradation of polypropylene.</title>
        <authorList>
            <person name="Gostincar C."/>
        </authorList>
    </citation>
    <scope>NUCLEOTIDE SEQUENCE</scope>
    <source>
        <strain evidence="1">EXF-13308</strain>
    </source>
</reference>
<name>A0AA38RHY8_9PEZI</name>
<dbReference type="EMBL" id="JANBVO010000074">
    <property type="protein sequence ID" value="KAJ9131006.1"/>
    <property type="molecule type" value="Genomic_DNA"/>
</dbReference>
<dbReference type="AlphaFoldDB" id="A0AA38RHY8"/>
<organism evidence="1 2">
    <name type="scientific">Pleurostoma richardsiae</name>
    <dbReference type="NCBI Taxonomy" id="41990"/>
    <lineage>
        <taxon>Eukaryota</taxon>
        <taxon>Fungi</taxon>
        <taxon>Dikarya</taxon>
        <taxon>Ascomycota</taxon>
        <taxon>Pezizomycotina</taxon>
        <taxon>Sordariomycetes</taxon>
        <taxon>Sordariomycetidae</taxon>
        <taxon>Calosphaeriales</taxon>
        <taxon>Pleurostomataceae</taxon>
        <taxon>Pleurostoma</taxon>
    </lineage>
</organism>
<sequence length="78" mass="8334">MDYSSTRTLPAVSSLPCAPYSGGFVTIATPKRFDVIGMIPAVIASTLAQNVFVAVPDSSRRRALPMTGSTHYWIACRG</sequence>
<evidence type="ECO:0000313" key="1">
    <source>
        <dbReference type="EMBL" id="KAJ9131006.1"/>
    </source>
</evidence>